<gene>
    <name evidence="8" type="ORF">ACFSCS_10775</name>
</gene>
<evidence type="ECO:0000256" key="2">
    <source>
        <dbReference type="ARBA" id="ARBA00022629"/>
    </source>
</evidence>
<dbReference type="PANTHER" id="PTHR43095:SF5">
    <property type="entry name" value="XYLULOSE KINASE"/>
    <property type="match status" value="1"/>
</dbReference>
<dbReference type="PIRSF" id="PIRSF000538">
    <property type="entry name" value="GlpK"/>
    <property type="match status" value="1"/>
</dbReference>
<keyword evidence="2" id="KW-0119">Carbohydrate metabolism</keyword>
<dbReference type="PROSITE" id="PS00445">
    <property type="entry name" value="FGGY_KINASES_2"/>
    <property type="match status" value="1"/>
</dbReference>
<keyword evidence="3 5" id="KW-0808">Transferase</keyword>
<dbReference type="EMBL" id="JBHUFZ010000025">
    <property type="protein sequence ID" value="MFD1890658.1"/>
    <property type="molecule type" value="Genomic_DNA"/>
</dbReference>
<evidence type="ECO:0000256" key="5">
    <source>
        <dbReference type="RuleBase" id="RU003733"/>
    </source>
</evidence>
<dbReference type="InterPro" id="IPR018485">
    <property type="entry name" value="FGGY_C"/>
</dbReference>
<feature type="domain" description="Carbohydrate kinase FGGY C-terminal" evidence="7">
    <location>
        <begin position="270"/>
        <end position="440"/>
    </location>
</feature>
<dbReference type="RefSeq" id="WP_343871968.1">
    <property type="nucleotide sequence ID" value="NZ_BAAAIX010000004.1"/>
</dbReference>
<comment type="caution">
    <text evidence="8">The sequence shown here is derived from an EMBL/GenBank/DDBJ whole genome shotgun (WGS) entry which is preliminary data.</text>
</comment>
<keyword evidence="4 5" id="KW-0418">Kinase</keyword>
<dbReference type="PANTHER" id="PTHR43095">
    <property type="entry name" value="SUGAR KINASE"/>
    <property type="match status" value="1"/>
</dbReference>
<sequence length="506" mass="54056">MATKLLLGIDIGTGSSKGVLTDTEGTVLATSEQPHDLSLPRPGWAEHDAEEVWWADVTAIVAELLPQAEGGEIAGISVSGIGPCIVVTDEQGNPLRPAILYGIDTRSMAEVAEITERLGEATITKHCGNPLNAQSIGGRMLWLQRHEPEVWSRTRHWFMASSFVAFRLTGAYVLDHISASYSEPLYDVGTNQWTPWAEELADGVPMPELKWPSEVVGHVTAEAAERTGLPEGCPVVAGTMDSLADAMSVGVRQPGDAVVIYGSTMSIFLVTDEFLPSRQLWSNAHLFEGTNNLASGMATSGSLTKWLRDVIGPGVDFAGLTEEAAAVPPGSHGLLALPYFAGERTPLHDPDARGVIAGLTLNHGRGHIYRALMEATAFGARHILDVMQAAGGRSTKAYAVGGGTKAGLWPQIVSDVTGLVQEITEQSVGACYGDAMLAGVGTGLVAEDADWTTVTGLVEPDPEARKTYDVLYGMYRELHRATEQLQHGLAFLQAQEEREEKDAEHG</sequence>
<dbReference type="EC" id="2.7.1.-" evidence="8"/>
<dbReference type="SUPFAM" id="SSF53067">
    <property type="entry name" value="Actin-like ATPase domain"/>
    <property type="match status" value="2"/>
</dbReference>
<dbReference type="Gene3D" id="3.30.420.40">
    <property type="match status" value="2"/>
</dbReference>
<dbReference type="CDD" id="cd07804">
    <property type="entry name" value="ASKHA_NBD_FGGY_RrXK-like"/>
    <property type="match status" value="1"/>
</dbReference>
<dbReference type="InterPro" id="IPR000577">
    <property type="entry name" value="Carb_kinase_FGGY"/>
</dbReference>
<dbReference type="GO" id="GO:0016301">
    <property type="term" value="F:kinase activity"/>
    <property type="evidence" value="ECO:0007669"/>
    <property type="project" value="UniProtKB-KW"/>
</dbReference>
<feature type="domain" description="Carbohydrate kinase FGGY N-terminal" evidence="6">
    <location>
        <begin position="6"/>
        <end position="244"/>
    </location>
</feature>
<evidence type="ECO:0000313" key="8">
    <source>
        <dbReference type="EMBL" id="MFD1890658.1"/>
    </source>
</evidence>
<proteinExistence type="inferred from homology"/>
<evidence type="ECO:0000313" key="9">
    <source>
        <dbReference type="Proteomes" id="UP001597326"/>
    </source>
</evidence>
<evidence type="ECO:0000256" key="3">
    <source>
        <dbReference type="ARBA" id="ARBA00022679"/>
    </source>
</evidence>
<dbReference type="InterPro" id="IPR050406">
    <property type="entry name" value="FGGY_Carb_Kinase"/>
</dbReference>
<organism evidence="8 9">
    <name type="scientific">Luteococcus peritonei</name>
    <dbReference type="NCBI Taxonomy" id="88874"/>
    <lineage>
        <taxon>Bacteria</taxon>
        <taxon>Bacillati</taxon>
        <taxon>Actinomycetota</taxon>
        <taxon>Actinomycetes</taxon>
        <taxon>Propionibacteriales</taxon>
        <taxon>Propionibacteriaceae</taxon>
        <taxon>Luteococcus</taxon>
    </lineage>
</organism>
<dbReference type="InterPro" id="IPR018483">
    <property type="entry name" value="Carb_kinase_FGGY_CS"/>
</dbReference>
<evidence type="ECO:0000259" key="6">
    <source>
        <dbReference type="Pfam" id="PF00370"/>
    </source>
</evidence>
<evidence type="ECO:0000256" key="1">
    <source>
        <dbReference type="ARBA" id="ARBA00009156"/>
    </source>
</evidence>
<accession>A0ABW4RYZ6</accession>
<name>A0ABW4RYZ6_9ACTN</name>
<dbReference type="Pfam" id="PF02782">
    <property type="entry name" value="FGGY_C"/>
    <property type="match status" value="1"/>
</dbReference>
<keyword evidence="9" id="KW-1185">Reference proteome</keyword>
<keyword evidence="2" id="KW-0859">Xylose metabolism</keyword>
<evidence type="ECO:0000259" key="7">
    <source>
        <dbReference type="Pfam" id="PF02782"/>
    </source>
</evidence>
<evidence type="ECO:0000256" key="4">
    <source>
        <dbReference type="ARBA" id="ARBA00022777"/>
    </source>
</evidence>
<comment type="similarity">
    <text evidence="1 5">Belongs to the FGGY kinase family.</text>
</comment>
<protein>
    <submittedName>
        <fullName evidence="8">FGGY-family carbohydrate kinase</fullName>
        <ecNumber evidence="8">2.7.1.-</ecNumber>
    </submittedName>
</protein>
<reference evidence="9" key="1">
    <citation type="journal article" date="2019" name="Int. J. Syst. Evol. Microbiol.">
        <title>The Global Catalogue of Microorganisms (GCM) 10K type strain sequencing project: providing services to taxonomists for standard genome sequencing and annotation.</title>
        <authorList>
            <consortium name="The Broad Institute Genomics Platform"/>
            <consortium name="The Broad Institute Genome Sequencing Center for Infectious Disease"/>
            <person name="Wu L."/>
            <person name="Ma J."/>
        </authorList>
    </citation>
    <scope>NUCLEOTIDE SEQUENCE [LARGE SCALE GENOMIC DNA]</scope>
    <source>
        <strain evidence="9">CAIM 431</strain>
    </source>
</reference>
<dbReference type="InterPro" id="IPR018484">
    <property type="entry name" value="FGGY_N"/>
</dbReference>
<dbReference type="Pfam" id="PF00370">
    <property type="entry name" value="FGGY_N"/>
    <property type="match status" value="1"/>
</dbReference>
<dbReference type="Proteomes" id="UP001597326">
    <property type="component" value="Unassembled WGS sequence"/>
</dbReference>
<dbReference type="InterPro" id="IPR043129">
    <property type="entry name" value="ATPase_NBD"/>
</dbReference>